<comment type="similarity">
    <text evidence="3">Belongs to the UTX family.</text>
</comment>
<dbReference type="GO" id="GO:0031490">
    <property type="term" value="F:chromatin DNA binding"/>
    <property type="evidence" value="ECO:0007669"/>
    <property type="project" value="TreeGrafter"/>
</dbReference>
<dbReference type="Gene3D" id="2.60.120.650">
    <property type="entry name" value="Cupin"/>
    <property type="match status" value="1"/>
</dbReference>
<sequence>MMSNDSTAIPPIPIEPDLDASQQDDDPVDVNGEENENLEALEETSSTSAEPTKRPRKRKADGYKKRRQIKKPKASNDPNAPIDQKEVHKRSTRWYAIGCLGSAYVDMETKGTLPDGPGLDALKSLIAENKENDCHAFEIPPNFEFADEGNYRGILNTLIHDAVMTRVNEPPQKAKIEKSSEMTPPELCFASKFYMSHEATAKEVIERVKQFEGCEENGVYEEVKEHALFDESDALAMREKELIAELGNREEIESMHENRAVVIEIDARSCSVVELEEQARKTGICNITGFQEKYQINGKIFDAEELAKCDPDQNLKVRRQLPQSTATNYYMWNHNGIKDHADQLKVYDYEQFVTLNKFADNLEKIKEASEKACQKIIENPDNVEDILEELKAGLRTLMMPLDASKNEHANAKATILMFGTNIDLMDGTKFSNQNEEIKKFPTFLRPNGDGTLLNYSHEVIGGLNKPQCYAKPPGARTSPHTENNSLSSVNLNLGPGNCEWLAVLPEQSGKFQNEVAKELKRKARKPKKRNSPEPKEEKITNLEIKEMYNAGYWPNEQKLLAAGIQLQKFIQKPGDMAYVGPLTYHWVQSNGYCTNVSWNIGQPDFCQMAMSGITHDHNIGVEYASVMPIEPIIWRIAEQKAQVDQKLFALIKVFLLRSVAHAQRELEYIEAKGYKFTTNVELGPVMRCTTPRCEKVLFNLVAFNRSLKPLCFKCCDKLTQTEKKEISVVQYKEMDELADICDGYVLTGTN</sequence>
<feature type="region of interest" description="Disordered" evidence="4">
    <location>
        <begin position="1"/>
        <end position="88"/>
    </location>
</feature>
<feature type="region of interest" description="Disordered" evidence="4">
    <location>
        <begin position="518"/>
        <end position="537"/>
    </location>
</feature>
<dbReference type="KEGG" id="crq:GCK72_025707"/>
<protein>
    <recommendedName>
        <fullName evidence="5">JmjC domain-containing protein</fullName>
    </recommendedName>
</protein>
<dbReference type="SMART" id="SM00558">
    <property type="entry name" value="JmjC"/>
    <property type="match status" value="1"/>
</dbReference>
<organism evidence="6 7">
    <name type="scientific">Caenorhabditis remanei</name>
    <name type="common">Caenorhabditis vulgaris</name>
    <dbReference type="NCBI Taxonomy" id="31234"/>
    <lineage>
        <taxon>Eukaryota</taxon>
        <taxon>Metazoa</taxon>
        <taxon>Ecdysozoa</taxon>
        <taxon>Nematoda</taxon>
        <taxon>Chromadorea</taxon>
        <taxon>Rhabditida</taxon>
        <taxon>Rhabditina</taxon>
        <taxon>Rhabditomorpha</taxon>
        <taxon>Rhabditoidea</taxon>
        <taxon>Rhabditidae</taxon>
        <taxon>Peloderinae</taxon>
        <taxon>Caenorhabditis</taxon>
    </lineage>
</organism>
<dbReference type="InterPro" id="IPR003347">
    <property type="entry name" value="JmjC_dom"/>
</dbReference>
<dbReference type="PANTHER" id="PTHR14017">
    <property type="entry name" value="LYSINE-SPECIFIC DEMETHYLASE"/>
    <property type="match status" value="1"/>
</dbReference>
<evidence type="ECO:0000313" key="6">
    <source>
        <dbReference type="EMBL" id="KAF1749240.1"/>
    </source>
</evidence>
<dbReference type="PROSITE" id="PS51184">
    <property type="entry name" value="JMJC"/>
    <property type="match status" value="1"/>
</dbReference>
<evidence type="ECO:0000256" key="4">
    <source>
        <dbReference type="SAM" id="MobiDB-lite"/>
    </source>
</evidence>
<dbReference type="GO" id="GO:0010468">
    <property type="term" value="P:regulation of gene expression"/>
    <property type="evidence" value="ECO:0007669"/>
    <property type="project" value="TreeGrafter"/>
</dbReference>
<dbReference type="Gene3D" id="2.10.110.20">
    <property type="match status" value="1"/>
</dbReference>
<gene>
    <name evidence="6" type="ORF">GCK72_025707</name>
</gene>
<dbReference type="Proteomes" id="UP000483820">
    <property type="component" value="Chromosome X"/>
</dbReference>
<dbReference type="PANTHER" id="PTHR14017:SF14">
    <property type="entry name" value="JMJC DOMAIN-CONTAINING PROTEIN"/>
    <property type="match status" value="1"/>
</dbReference>
<name>A0A6A5G2S4_CAERE</name>
<feature type="compositionally biased region" description="Basic residues" evidence="4">
    <location>
        <begin position="519"/>
        <end position="529"/>
    </location>
</feature>
<keyword evidence="2" id="KW-0539">Nucleus</keyword>
<dbReference type="GO" id="GO:0071558">
    <property type="term" value="F:histone H3K27me2/H3K27me3 demethylase activity"/>
    <property type="evidence" value="ECO:0007669"/>
    <property type="project" value="TreeGrafter"/>
</dbReference>
<comment type="subcellular location">
    <subcellularLocation>
        <location evidence="1">Nucleus</location>
    </subcellularLocation>
</comment>
<dbReference type="GeneID" id="9807940"/>
<feature type="compositionally biased region" description="Basic residues" evidence="4">
    <location>
        <begin position="54"/>
        <end position="73"/>
    </location>
</feature>
<dbReference type="Pfam" id="PF02373">
    <property type="entry name" value="JmjC"/>
    <property type="match status" value="1"/>
</dbReference>
<evidence type="ECO:0000259" key="5">
    <source>
        <dbReference type="PROSITE" id="PS51184"/>
    </source>
</evidence>
<feature type="domain" description="JmjC" evidence="5">
    <location>
        <begin position="429"/>
        <end position="617"/>
    </location>
</feature>
<evidence type="ECO:0000256" key="2">
    <source>
        <dbReference type="ARBA" id="ARBA00023242"/>
    </source>
</evidence>
<comment type="caution">
    <text evidence="6">The sequence shown here is derived from an EMBL/GenBank/DDBJ whole genome shotgun (WGS) entry which is preliminary data.</text>
</comment>
<dbReference type="RefSeq" id="XP_003106160.2">
    <property type="nucleotide sequence ID" value="XM_003106112.2"/>
</dbReference>
<dbReference type="EMBL" id="WUAV01000006">
    <property type="protein sequence ID" value="KAF1749240.1"/>
    <property type="molecule type" value="Genomic_DNA"/>
</dbReference>
<dbReference type="SUPFAM" id="SSF51197">
    <property type="entry name" value="Clavaminate synthase-like"/>
    <property type="match status" value="1"/>
</dbReference>
<evidence type="ECO:0000256" key="3">
    <source>
        <dbReference type="ARBA" id="ARBA00034483"/>
    </source>
</evidence>
<feature type="compositionally biased region" description="Acidic residues" evidence="4">
    <location>
        <begin position="16"/>
        <end position="42"/>
    </location>
</feature>
<dbReference type="CTD" id="9807940"/>
<evidence type="ECO:0000256" key="1">
    <source>
        <dbReference type="ARBA" id="ARBA00004123"/>
    </source>
</evidence>
<dbReference type="InterPro" id="IPR051630">
    <property type="entry name" value="Corepressor-Demethylase"/>
</dbReference>
<evidence type="ECO:0000313" key="7">
    <source>
        <dbReference type="Proteomes" id="UP000483820"/>
    </source>
</evidence>
<dbReference type="Gene3D" id="1.20.58.1370">
    <property type="match status" value="1"/>
</dbReference>
<proteinExistence type="inferred from homology"/>
<dbReference type="AlphaFoldDB" id="A0A6A5G2S4"/>
<dbReference type="GO" id="GO:0000978">
    <property type="term" value="F:RNA polymerase II cis-regulatory region sequence-specific DNA binding"/>
    <property type="evidence" value="ECO:0007669"/>
    <property type="project" value="TreeGrafter"/>
</dbReference>
<dbReference type="InterPro" id="IPR046941">
    <property type="entry name" value="KDM6_GATAL_sf"/>
</dbReference>
<accession>A0A6A5G2S4</accession>
<dbReference type="GO" id="GO:0044666">
    <property type="term" value="C:MLL3/4 complex"/>
    <property type="evidence" value="ECO:0007669"/>
    <property type="project" value="TreeGrafter"/>
</dbReference>
<reference evidence="6 7" key="1">
    <citation type="submission" date="2019-12" db="EMBL/GenBank/DDBJ databases">
        <title>Chromosome-level assembly of the Caenorhabditis remanei genome.</title>
        <authorList>
            <person name="Teterina A.A."/>
            <person name="Willis J.H."/>
            <person name="Phillips P.C."/>
        </authorList>
    </citation>
    <scope>NUCLEOTIDE SEQUENCE [LARGE SCALE GENOMIC DNA]</scope>
    <source>
        <strain evidence="6 7">PX506</strain>
        <tissue evidence="6">Whole organism</tissue>
    </source>
</reference>